<dbReference type="EMBL" id="KX557278">
    <property type="protein sequence ID" value="AOE44408.1"/>
    <property type="molecule type" value="Genomic_DNA"/>
</dbReference>
<evidence type="ECO:0000313" key="3">
    <source>
        <dbReference type="Proteomes" id="UP000203019"/>
    </source>
</evidence>
<keyword evidence="1" id="KW-0472">Membrane</keyword>
<keyword evidence="3" id="KW-1185">Reference proteome</keyword>
<evidence type="ECO:0000313" key="2">
    <source>
        <dbReference type="EMBL" id="AOE44408.1"/>
    </source>
</evidence>
<dbReference type="GeneID" id="29063340"/>
<dbReference type="KEGG" id="vg:29063340"/>
<dbReference type="Proteomes" id="UP000203019">
    <property type="component" value="Segment"/>
</dbReference>
<gene>
    <name evidence="2" type="primary">57</name>
    <name evidence="2" type="ORF">SEA_GHOBES_57</name>
</gene>
<keyword evidence="1" id="KW-0812">Transmembrane</keyword>
<reference evidence="3" key="1">
    <citation type="submission" date="2016-07" db="EMBL/GenBank/DDBJ databases">
        <authorList>
            <person name="Florea S."/>
            <person name="Webb J.S."/>
            <person name="Jaromczyk J."/>
            <person name="Schardl C.L."/>
        </authorList>
    </citation>
    <scope>NUCLEOTIDE SEQUENCE [LARGE SCALE GENOMIC DNA]</scope>
</reference>
<name>A0A1B3B099_9CAUD</name>
<proteinExistence type="predicted"/>
<protein>
    <submittedName>
        <fullName evidence="2">Uncharacterized protein</fullName>
    </submittedName>
</protein>
<keyword evidence="1" id="KW-1133">Transmembrane helix</keyword>
<dbReference type="RefSeq" id="YP_009281160.1">
    <property type="nucleotide sequence ID" value="NC_031028.1"/>
</dbReference>
<organism evidence="2 3">
    <name type="scientific">Gordonia phage Ghobes</name>
    <dbReference type="NCBI Taxonomy" id="1887647"/>
    <lineage>
        <taxon>Viruses</taxon>
        <taxon>Duplodnaviria</taxon>
        <taxon>Heunggongvirae</taxon>
        <taxon>Uroviricota</taxon>
        <taxon>Caudoviricetes</taxon>
        <taxon>Ghobesvirus</taxon>
        <taxon>Ghobesvirus ghobes</taxon>
    </lineage>
</organism>
<accession>A0A1B3B099</accession>
<feature type="transmembrane region" description="Helical" evidence="1">
    <location>
        <begin position="6"/>
        <end position="32"/>
    </location>
</feature>
<evidence type="ECO:0000256" key="1">
    <source>
        <dbReference type="SAM" id="Phobius"/>
    </source>
</evidence>
<sequence>MSWVEVYWVALLAVLSWKLVWFATSWVVRAFLDARLEAKEEQLRKLAVADPKAVASRLGLPEEVVKRYVEGEGVKRELRVHDRPHQEESN</sequence>